<dbReference type="PANTHER" id="PTHR31727:SF6">
    <property type="entry name" value="OLEOYL-ACYL CARRIER PROTEIN THIOESTERASE 1, CHLOROPLASTIC"/>
    <property type="match status" value="1"/>
</dbReference>
<proteinExistence type="inferred from homology"/>
<dbReference type="SUPFAM" id="SSF54637">
    <property type="entry name" value="Thioesterase/thiol ester dehydrase-isomerase"/>
    <property type="match status" value="2"/>
</dbReference>
<dbReference type="InterPro" id="IPR002864">
    <property type="entry name" value="Acyl-ACP_thioesterase_NHD"/>
</dbReference>
<evidence type="ECO:0000313" key="10">
    <source>
        <dbReference type="EMBL" id="HJF45136.1"/>
    </source>
</evidence>
<dbReference type="PANTHER" id="PTHR31727">
    <property type="entry name" value="OLEOYL-ACYL CARRIER PROTEIN THIOESTERASE 1, CHLOROPLASTIC"/>
    <property type="match status" value="1"/>
</dbReference>
<dbReference type="InterPro" id="IPR045023">
    <property type="entry name" value="FATA/B"/>
</dbReference>
<dbReference type="Pfam" id="PF20791">
    <property type="entry name" value="Acyl-ACP_TE_C"/>
    <property type="match status" value="1"/>
</dbReference>
<evidence type="ECO:0000256" key="5">
    <source>
        <dbReference type="ARBA" id="ARBA00022946"/>
    </source>
</evidence>
<evidence type="ECO:0000259" key="9">
    <source>
        <dbReference type="Pfam" id="PF20791"/>
    </source>
</evidence>
<evidence type="ECO:0000256" key="2">
    <source>
        <dbReference type="ARBA" id="ARBA00022516"/>
    </source>
</evidence>
<keyword evidence="4" id="KW-0276">Fatty acid metabolism</keyword>
<dbReference type="EMBL" id="DYWQ01000078">
    <property type="protein sequence ID" value="HJF45136.1"/>
    <property type="molecule type" value="Genomic_DNA"/>
</dbReference>
<dbReference type="AlphaFoldDB" id="A0A921GFP0"/>
<dbReference type="GO" id="GO:0016297">
    <property type="term" value="F:fatty acyl-[ACP] hydrolase activity"/>
    <property type="evidence" value="ECO:0007669"/>
    <property type="project" value="InterPro"/>
</dbReference>
<reference evidence="10" key="1">
    <citation type="journal article" date="2021" name="PeerJ">
        <title>Extensive microbial diversity within the chicken gut microbiome revealed by metagenomics and culture.</title>
        <authorList>
            <person name="Gilroy R."/>
            <person name="Ravi A."/>
            <person name="Getino M."/>
            <person name="Pursley I."/>
            <person name="Horton D.L."/>
            <person name="Alikhan N.F."/>
            <person name="Baker D."/>
            <person name="Gharbi K."/>
            <person name="Hall N."/>
            <person name="Watson M."/>
            <person name="Adriaenssens E.M."/>
            <person name="Foster-Nyarko E."/>
            <person name="Jarju S."/>
            <person name="Secka A."/>
            <person name="Antonio M."/>
            <person name="Oren A."/>
            <person name="Chaudhuri R.R."/>
            <person name="La Ragione R."/>
            <person name="Hildebrand F."/>
            <person name="Pallen M.J."/>
        </authorList>
    </citation>
    <scope>NUCLEOTIDE SEQUENCE</scope>
    <source>
        <strain evidence="10">CHK124-7917</strain>
    </source>
</reference>
<sequence length="238" mass="26770">MYSFEGRVRYSECDDAGRLSLVSLINYFQDCSTFQSESLGLGIARLSEERLAWVLALWRIEIDELPPLGTPIEVSTWCYEMTRAHARRNFELRGADGRSLARADSQWLVFDVDRGRATRVPAEQLVYASPEPPLEMGPLDRRLRAQGEGAPCAPLVVGSRSIDTNHHVNNAQYVRFAEDALIGLGRRVRPRTLSVLYRAQAHLGDVVTPVAYERADGWDVDLTDEAGASYALVRFQER</sequence>
<evidence type="ECO:0000256" key="4">
    <source>
        <dbReference type="ARBA" id="ARBA00022832"/>
    </source>
</evidence>
<evidence type="ECO:0000313" key="11">
    <source>
        <dbReference type="Proteomes" id="UP000697330"/>
    </source>
</evidence>
<keyword evidence="3" id="KW-0378">Hydrolase</keyword>
<dbReference type="Pfam" id="PF01643">
    <property type="entry name" value="Acyl-ACP_TE"/>
    <property type="match status" value="1"/>
</dbReference>
<keyword evidence="5" id="KW-0809">Transit peptide</keyword>
<feature type="domain" description="Acyl-ACP thioesterase-like C-terminal" evidence="9">
    <location>
        <begin position="161"/>
        <end position="210"/>
    </location>
</feature>
<keyword evidence="2" id="KW-0444">Lipid biosynthesis</keyword>
<dbReference type="InterPro" id="IPR049427">
    <property type="entry name" value="Acyl-ACP_TE_C"/>
</dbReference>
<dbReference type="CDD" id="cd00586">
    <property type="entry name" value="4HBT"/>
    <property type="match status" value="1"/>
</dbReference>
<keyword evidence="6" id="KW-0443">Lipid metabolism</keyword>
<evidence type="ECO:0000256" key="7">
    <source>
        <dbReference type="ARBA" id="ARBA00023160"/>
    </source>
</evidence>
<comment type="caution">
    <text evidence="10">The sequence shown here is derived from an EMBL/GenBank/DDBJ whole genome shotgun (WGS) entry which is preliminary data.</text>
</comment>
<dbReference type="GO" id="GO:0000036">
    <property type="term" value="F:acyl carrier activity"/>
    <property type="evidence" value="ECO:0007669"/>
    <property type="project" value="TreeGrafter"/>
</dbReference>
<reference evidence="10" key="2">
    <citation type="submission" date="2021-09" db="EMBL/GenBank/DDBJ databases">
        <authorList>
            <person name="Gilroy R."/>
        </authorList>
    </citation>
    <scope>NUCLEOTIDE SEQUENCE</scope>
    <source>
        <strain evidence="10">CHK124-7917</strain>
    </source>
</reference>
<keyword evidence="7" id="KW-0275">Fatty acid biosynthesis</keyword>
<protein>
    <submittedName>
        <fullName evidence="10">Acyl-[acyl-carrier-protein] thioesterase</fullName>
    </submittedName>
</protein>
<dbReference type="Proteomes" id="UP000697330">
    <property type="component" value="Unassembled WGS sequence"/>
</dbReference>
<dbReference type="Gene3D" id="3.10.129.10">
    <property type="entry name" value="Hotdog Thioesterase"/>
    <property type="match status" value="1"/>
</dbReference>
<evidence type="ECO:0000259" key="8">
    <source>
        <dbReference type="Pfam" id="PF01643"/>
    </source>
</evidence>
<evidence type="ECO:0000256" key="3">
    <source>
        <dbReference type="ARBA" id="ARBA00022801"/>
    </source>
</evidence>
<feature type="domain" description="Acyl-ACP thioesterase N-terminal hotdog" evidence="8">
    <location>
        <begin position="7"/>
        <end position="123"/>
    </location>
</feature>
<dbReference type="InterPro" id="IPR029069">
    <property type="entry name" value="HotDog_dom_sf"/>
</dbReference>
<organism evidence="10 11">
    <name type="scientific">Thermophilibacter provencensis</name>
    <dbReference type="NCBI Taxonomy" id="1852386"/>
    <lineage>
        <taxon>Bacteria</taxon>
        <taxon>Bacillati</taxon>
        <taxon>Actinomycetota</taxon>
        <taxon>Coriobacteriia</taxon>
        <taxon>Coriobacteriales</taxon>
        <taxon>Atopobiaceae</taxon>
        <taxon>Thermophilibacter</taxon>
    </lineage>
</organism>
<accession>A0A921GFP0</accession>
<dbReference type="RefSeq" id="WP_274958996.1">
    <property type="nucleotide sequence ID" value="NZ_DYWQ01000078.1"/>
</dbReference>
<comment type="similarity">
    <text evidence="1">Belongs to the acyl-ACP thioesterase family.</text>
</comment>
<evidence type="ECO:0000256" key="6">
    <source>
        <dbReference type="ARBA" id="ARBA00023098"/>
    </source>
</evidence>
<evidence type="ECO:0000256" key="1">
    <source>
        <dbReference type="ARBA" id="ARBA00006500"/>
    </source>
</evidence>
<gene>
    <name evidence="10" type="ORF">K8U72_05045</name>
</gene>
<name>A0A921GFP0_9ACTN</name>